<dbReference type="InterPro" id="IPR005066">
    <property type="entry name" value="MoCF_OxRdtse_dimer"/>
</dbReference>
<dbReference type="Pfam" id="PF00174">
    <property type="entry name" value="Oxidored_molyb"/>
    <property type="match status" value="1"/>
</dbReference>
<feature type="domain" description="Oxidoreductase molybdopterin-binding" evidence="7">
    <location>
        <begin position="46"/>
        <end position="222"/>
    </location>
</feature>
<proteinExistence type="predicted"/>
<dbReference type="GO" id="GO:0006790">
    <property type="term" value="P:sulfur compound metabolic process"/>
    <property type="evidence" value="ECO:0007669"/>
    <property type="project" value="TreeGrafter"/>
</dbReference>
<dbReference type="Proteomes" id="UP000305067">
    <property type="component" value="Unassembled WGS sequence"/>
</dbReference>
<keyword evidence="4" id="KW-0479">Metal-binding</keyword>
<dbReference type="InterPro" id="IPR000572">
    <property type="entry name" value="OxRdtase_Mopterin-bd_dom"/>
</dbReference>
<keyword evidence="6" id="KW-0408">Iron</keyword>
<dbReference type="GO" id="GO:0005739">
    <property type="term" value="C:mitochondrion"/>
    <property type="evidence" value="ECO:0007669"/>
    <property type="project" value="TreeGrafter"/>
</dbReference>
<dbReference type="GO" id="GO:0008482">
    <property type="term" value="F:sulfite oxidase activity"/>
    <property type="evidence" value="ECO:0007669"/>
    <property type="project" value="TreeGrafter"/>
</dbReference>
<dbReference type="AlphaFoldDB" id="A0A5C3QPV9"/>
<dbReference type="InterPro" id="IPR022407">
    <property type="entry name" value="OxRdtase_Mopterin_BS"/>
</dbReference>
<evidence type="ECO:0000256" key="6">
    <source>
        <dbReference type="ARBA" id="ARBA00023004"/>
    </source>
</evidence>
<keyword evidence="5" id="KW-0560">Oxidoreductase</keyword>
<dbReference type="Gene3D" id="2.60.40.650">
    <property type="match status" value="1"/>
</dbReference>
<keyword evidence="3" id="KW-0349">Heme</keyword>
<dbReference type="Pfam" id="PF03404">
    <property type="entry name" value="Mo-co_dimer"/>
    <property type="match status" value="1"/>
</dbReference>
<dbReference type="OrthoDB" id="10051395at2759"/>
<dbReference type="STRING" id="1884261.A0A5C3QPV9"/>
<evidence type="ECO:0000313" key="10">
    <source>
        <dbReference type="Proteomes" id="UP000305067"/>
    </source>
</evidence>
<keyword evidence="2" id="KW-0500">Molybdenum</keyword>
<dbReference type="InterPro" id="IPR036374">
    <property type="entry name" value="OxRdtase_Mopterin-bd_sf"/>
</dbReference>
<keyword evidence="10" id="KW-1185">Reference proteome</keyword>
<reference evidence="9 10" key="1">
    <citation type="journal article" date="2019" name="Nat. Ecol. Evol.">
        <title>Megaphylogeny resolves global patterns of mushroom evolution.</title>
        <authorList>
            <person name="Varga T."/>
            <person name="Krizsan K."/>
            <person name="Foldi C."/>
            <person name="Dima B."/>
            <person name="Sanchez-Garcia M."/>
            <person name="Sanchez-Ramirez S."/>
            <person name="Szollosi G.J."/>
            <person name="Szarkandi J.G."/>
            <person name="Papp V."/>
            <person name="Albert L."/>
            <person name="Andreopoulos W."/>
            <person name="Angelini C."/>
            <person name="Antonin V."/>
            <person name="Barry K.W."/>
            <person name="Bougher N.L."/>
            <person name="Buchanan P."/>
            <person name="Buyck B."/>
            <person name="Bense V."/>
            <person name="Catcheside P."/>
            <person name="Chovatia M."/>
            <person name="Cooper J."/>
            <person name="Damon W."/>
            <person name="Desjardin D."/>
            <person name="Finy P."/>
            <person name="Geml J."/>
            <person name="Haridas S."/>
            <person name="Hughes K."/>
            <person name="Justo A."/>
            <person name="Karasinski D."/>
            <person name="Kautmanova I."/>
            <person name="Kiss B."/>
            <person name="Kocsube S."/>
            <person name="Kotiranta H."/>
            <person name="LaButti K.M."/>
            <person name="Lechner B.E."/>
            <person name="Liimatainen K."/>
            <person name="Lipzen A."/>
            <person name="Lukacs Z."/>
            <person name="Mihaltcheva S."/>
            <person name="Morgado L.N."/>
            <person name="Niskanen T."/>
            <person name="Noordeloos M.E."/>
            <person name="Ohm R.A."/>
            <person name="Ortiz-Santana B."/>
            <person name="Ovrebo C."/>
            <person name="Racz N."/>
            <person name="Riley R."/>
            <person name="Savchenko A."/>
            <person name="Shiryaev A."/>
            <person name="Soop K."/>
            <person name="Spirin V."/>
            <person name="Szebenyi C."/>
            <person name="Tomsovsky M."/>
            <person name="Tulloss R.E."/>
            <person name="Uehling J."/>
            <person name="Grigoriev I.V."/>
            <person name="Vagvolgyi C."/>
            <person name="Papp T."/>
            <person name="Martin F.M."/>
            <person name="Miettinen O."/>
            <person name="Hibbett D.S."/>
            <person name="Nagy L.G."/>
        </authorList>
    </citation>
    <scope>NUCLEOTIDE SEQUENCE [LARGE SCALE GENOMIC DNA]</scope>
    <source>
        <strain evidence="9 10">CBS 309.79</strain>
    </source>
</reference>
<dbReference type="PROSITE" id="PS00559">
    <property type="entry name" value="MOLYBDOPTERIN_EUK"/>
    <property type="match status" value="1"/>
</dbReference>
<dbReference type="PANTHER" id="PTHR19372">
    <property type="entry name" value="SULFITE REDUCTASE"/>
    <property type="match status" value="1"/>
</dbReference>
<dbReference type="SUPFAM" id="SSF56524">
    <property type="entry name" value="Oxidoreductase molybdopterin-binding domain"/>
    <property type="match status" value="1"/>
</dbReference>
<evidence type="ECO:0000256" key="4">
    <source>
        <dbReference type="ARBA" id="ARBA00022723"/>
    </source>
</evidence>
<dbReference type="Gene3D" id="3.90.420.10">
    <property type="entry name" value="Oxidoreductase, molybdopterin-binding domain"/>
    <property type="match status" value="1"/>
</dbReference>
<evidence type="ECO:0000256" key="2">
    <source>
        <dbReference type="ARBA" id="ARBA00022505"/>
    </source>
</evidence>
<evidence type="ECO:0000256" key="3">
    <source>
        <dbReference type="ARBA" id="ARBA00022617"/>
    </source>
</evidence>
<sequence>MDYSSEPAHSPHLIVRGMEPFNAEPPADALVRFQRTPGELVYCRNHGPVKEFDEDKYRVNVTGGVRNPLQLSVHDLRTKYPKVEVVAALQCAGNRRLEMAEIKPVKGILWGDGTISNCLWGGARLSDILRDADIDEDANAHVCFASYATLCQDDTYFGGSVPICHATNVEDDIILAYEMNGDTLDADHGGPVRIVAPGFLGARWVKWVDLITVSREESQSWYQQCDYKILPSTVSSVEEAQPLWKKYPAMKQMPLNSVIASIAPIYDSTSPTIARQLQVTGYAIKGSAGPIVAVEVSTDLGESWSKANITYQEGKWSWTLWEIVLDISEESCLGHRMLHSRARDADGNVQEKEAHWNIRGVAYNAWGRGRW</sequence>
<organism evidence="9 10">
    <name type="scientific">Pterulicium gracile</name>
    <dbReference type="NCBI Taxonomy" id="1884261"/>
    <lineage>
        <taxon>Eukaryota</taxon>
        <taxon>Fungi</taxon>
        <taxon>Dikarya</taxon>
        <taxon>Basidiomycota</taxon>
        <taxon>Agaricomycotina</taxon>
        <taxon>Agaricomycetes</taxon>
        <taxon>Agaricomycetidae</taxon>
        <taxon>Agaricales</taxon>
        <taxon>Pleurotineae</taxon>
        <taxon>Pterulaceae</taxon>
        <taxon>Pterulicium</taxon>
    </lineage>
</organism>
<dbReference type="GO" id="GO:0030151">
    <property type="term" value="F:molybdenum ion binding"/>
    <property type="evidence" value="ECO:0007669"/>
    <property type="project" value="InterPro"/>
</dbReference>
<name>A0A5C3QPV9_9AGAR</name>
<dbReference type="PRINTS" id="PR00407">
    <property type="entry name" value="EUMOPTERIN"/>
</dbReference>
<dbReference type="SUPFAM" id="SSF81296">
    <property type="entry name" value="E set domains"/>
    <property type="match status" value="1"/>
</dbReference>
<accession>A0A5C3QPV9</accession>
<protein>
    <submittedName>
        <fullName evidence="9">Molybdopterin binding oxidoreductase</fullName>
    </submittedName>
</protein>
<gene>
    <name evidence="9" type="ORF">BDV98DRAFT_563419</name>
</gene>
<dbReference type="InterPro" id="IPR008335">
    <property type="entry name" value="Mopterin_OxRdtase_euk"/>
</dbReference>
<comment type="cofactor">
    <cofactor evidence="1">
        <name>Mo-molybdopterin</name>
        <dbReference type="ChEBI" id="CHEBI:71302"/>
    </cofactor>
</comment>
<evidence type="ECO:0000259" key="7">
    <source>
        <dbReference type="Pfam" id="PF00174"/>
    </source>
</evidence>
<dbReference type="GO" id="GO:0020037">
    <property type="term" value="F:heme binding"/>
    <property type="evidence" value="ECO:0007669"/>
    <property type="project" value="TreeGrafter"/>
</dbReference>
<feature type="domain" description="Moybdenum cofactor oxidoreductase dimerisation" evidence="8">
    <location>
        <begin position="249"/>
        <end position="368"/>
    </location>
</feature>
<evidence type="ECO:0000259" key="8">
    <source>
        <dbReference type="Pfam" id="PF03404"/>
    </source>
</evidence>
<evidence type="ECO:0000256" key="5">
    <source>
        <dbReference type="ARBA" id="ARBA00023002"/>
    </source>
</evidence>
<evidence type="ECO:0000256" key="1">
    <source>
        <dbReference type="ARBA" id="ARBA00001924"/>
    </source>
</evidence>
<dbReference type="GO" id="GO:0043546">
    <property type="term" value="F:molybdopterin cofactor binding"/>
    <property type="evidence" value="ECO:0007669"/>
    <property type="project" value="InterPro"/>
</dbReference>
<dbReference type="EMBL" id="ML178819">
    <property type="protein sequence ID" value="TFL04016.1"/>
    <property type="molecule type" value="Genomic_DNA"/>
</dbReference>
<dbReference type="InterPro" id="IPR014756">
    <property type="entry name" value="Ig_E-set"/>
</dbReference>
<evidence type="ECO:0000313" key="9">
    <source>
        <dbReference type="EMBL" id="TFL04016.1"/>
    </source>
</evidence>
<dbReference type="PANTHER" id="PTHR19372:SF7">
    <property type="entry name" value="SULFITE OXIDASE, MITOCHONDRIAL"/>
    <property type="match status" value="1"/>
</dbReference>
<dbReference type="FunFam" id="3.90.420.10:FF:000002">
    <property type="entry name" value="sulfite oxidase, mitochondrial"/>
    <property type="match status" value="1"/>
</dbReference>